<accession>A0A512DHZ4</accession>
<comment type="catalytic activity">
    <reaction evidence="5">
        <text>N(6)-[(R)-lipoyl]-L-lysyl-[protein] + pyruvate + H(+) = N(6)-[(R)-S(8)-acetyldihydrolipoyl]-L-lysyl-[protein] + CO2</text>
        <dbReference type="Rhea" id="RHEA:19189"/>
        <dbReference type="Rhea" id="RHEA-COMP:10474"/>
        <dbReference type="Rhea" id="RHEA-COMP:10478"/>
        <dbReference type="ChEBI" id="CHEBI:15361"/>
        <dbReference type="ChEBI" id="CHEBI:15378"/>
        <dbReference type="ChEBI" id="CHEBI:16526"/>
        <dbReference type="ChEBI" id="CHEBI:83099"/>
        <dbReference type="ChEBI" id="CHEBI:83111"/>
        <dbReference type="EC" id="1.2.4.1"/>
    </reaction>
</comment>
<gene>
    <name evidence="7" type="ORF">SAE02_02520</name>
</gene>
<dbReference type="Proteomes" id="UP000321523">
    <property type="component" value="Unassembled WGS sequence"/>
</dbReference>
<dbReference type="OrthoDB" id="9766715at2"/>
<evidence type="ECO:0000256" key="1">
    <source>
        <dbReference type="ARBA" id="ARBA00001964"/>
    </source>
</evidence>
<dbReference type="EMBL" id="BJYZ01000002">
    <property type="protein sequence ID" value="GEO36104.1"/>
    <property type="molecule type" value="Genomic_DNA"/>
</dbReference>
<organism evidence="7 8">
    <name type="scientific">Skermanella aerolata</name>
    <dbReference type="NCBI Taxonomy" id="393310"/>
    <lineage>
        <taxon>Bacteria</taxon>
        <taxon>Pseudomonadati</taxon>
        <taxon>Pseudomonadota</taxon>
        <taxon>Alphaproteobacteria</taxon>
        <taxon>Rhodospirillales</taxon>
        <taxon>Azospirillaceae</taxon>
        <taxon>Skermanella</taxon>
    </lineage>
</organism>
<dbReference type="InterPro" id="IPR029061">
    <property type="entry name" value="THDP-binding"/>
</dbReference>
<name>A0A512DHZ4_9PROT</name>
<comment type="cofactor">
    <cofactor evidence="1">
        <name>thiamine diphosphate</name>
        <dbReference type="ChEBI" id="CHEBI:58937"/>
    </cofactor>
</comment>
<dbReference type="AlphaFoldDB" id="A0A512DHZ4"/>
<evidence type="ECO:0000256" key="2">
    <source>
        <dbReference type="ARBA" id="ARBA00023002"/>
    </source>
</evidence>
<dbReference type="SUPFAM" id="SSF52518">
    <property type="entry name" value="Thiamin diphosphate-binding fold (THDP-binding)"/>
    <property type="match status" value="1"/>
</dbReference>
<reference evidence="7 8" key="1">
    <citation type="submission" date="2019-07" db="EMBL/GenBank/DDBJ databases">
        <title>Whole genome shotgun sequence of Skermanella aerolata NBRC 106429.</title>
        <authorList>
            <person name="Hosoyama A."/>
            <person name="Uohara A."/>
            <person name="Ohji S."/>
            <person name="Ichikawa N."/>
        </authorList>
    </citation>
    <scope>NUCLEOTIDE SEQUENCE [LARGE SCALE GENOMIC DNA]</scope>
    <source>
        <strain evidence="7 8">NBRC 106429</strain>
    </source>
</reference>
<evidence type="ECO:0000313" key="8">
    <source>
        <dbReference type="Proteomes" id="UP000321523"/>
    </source>
</evidence>
<keyword evidence="2" id="KW-0560">Oxidoreductase</keyword>
<dbReference type="GO" id="GO:0004739">
    <property type="term" value="F:pyruvate dehydrogenase (acetyl-transferring) activity"/>
    <property type="evidence" value="ECO:0007669"/>
    <property type="project" value="UniProtKB-EC"/>
</dbReference>
<dbReference type="InterPro" id="IPR050642">
    <property type="entry name" value="PDH_E1_Alpha_Subunit"/>
</dbReference>
<comment type="caution">
    <text evidence="7">The sequence shown here is derived from an EMBL/GenBank/DDBJ whole genome shotgun (WGS) entry which is preliminary data.</text>
</comment>
<dbReference type="Pfam" id="PF00676">
    <property type="entry name" value="E1_dh"/>
    <property type="match status" value="1"/>
</dbReference>
<sequence>MQLNREELLQSYRTMCTIREFEERVHSEFSEGGIPGFVHLYAGEEASAVGVCSHLDDRDNIASTHRGHGHCIAKGCDVNGMMAEIFGRGDGLCGGKGGSMHIADLSKGMMGANGIVGGGPPLICGAALTAKTLKTGGVAVAFVGDGASNQGTTLESYNLAKVWNLPAIFVVEDNGYAESTASVWAVAGDQSKRAAAFGMPSYELDGNDFFAIHQAAGEAVERARGGGGPSLIHVKLTRYFGHFEGDAMTYRQAGEIEVARRERDPLRFFRQRVTEAGVLEAHQLDEIESEVKRLIDQSVVLSKAAPPPTPERLLTDVYVSY</sequence>
<comment type="function">
    <text evidence="4">The pyruvate dehydrogenase complex catalyzes the overall conversion of pyruvate to acetyl-CoA and CO(2). It contains multiple copies of three enzymatic components: pyruvate dehydrogenase (E1), dihydrolipoamide acetyltransferase (E2) and lipoamide dehydrogenase (E3).</text>
</comment>
<evidence type="ECO:0000256" key="5">
    <source>
        <dbReference type="ARBA" id="ARBA00051231"/>
    </source>
</evidence>
<evidence type="ECO:0000259" key="6">
    <source>
        <dbReference type="Pfam" id="PF00676"/>
    </source>
</evidence>
<protein>
    <submittedName>
        <fullName evidence="7">Dehydrogenase E1 component</fullName>
    </submittedName>
</protein>
<feature type="domain" description="Dehydrogenase E1 component" evidence="6">
    <location>
        <begin position="14"/>
        <end position="311"/>
    </location>
</feature>
<dbReference type="InterPro" id="IPR001017">
    <property type="entry name" value="DH_E1"/>
</dbReference>
<proteinExistence type="predicted"/>
<dbReference type="PANTHER" id="PTHR11516">
    <property type="entry name" value="PYRUVATE DEHYDROGENASE E1 COMPONENT, ALPHA SUBUNIT BACTERIAL AND ORGANELLAR"/>
    <property type="match status" value="1"/>
</dbReference>
<evidence type="ECO:0000256" key="3">
    <source>
        <dbReference type="ARBA" id="ARBA00023052"/>
    </source>
</evidence>
<keyword evidence="8" id="KW-1185">Reference proteome</keyword>
<evidence type="ECO:0000313" key="7">
    <source>
        <dbReference type="EMBL" id="GEO36104.1"/>
    </source>
</evidence>
<dbReference type="Gene3D" id="3.40.50.970">
    <property type="match status" value="1"/>
</dbReference>
<dbReference type="PANTHER" id="PTHR11516:SF60">
    <property type="entry name" value="PYRUVATE DEHYDROGENASE E1 COMPONENT SUBUNIT ALPHA"/>
    <property type="match status" value="1"/>
</dbReference>
<dbReference type="RefSeq" id="WP_044425706.1">
    <property type="nucleotide sequence ID" value="NZ_BJYZ01000002.1"/>
</dbReference>
<evidence type="ECO:0000256" key="4">
    <source>
        <dbReference type="ARBA" id="ARBA00025211"/>
    </source>
</evidence>
<dbReference type="GO" id="GO:0006086">
    <property type="term" value="P:pyruvate decarboxylation to acetyl-CoA"/>
    <property type="evidence" value="ECO:0007669"/>
    <property type="project" value="TreeGrafter"/>
</dbReference>
<keyword evidence="3" id="KW-0786">Thiamine pyrophosphate</keyword>
<dbReference type="CDD" id="cd02000">
    <property type="entry name" value="TPP_E1_PDC_ADC_BCADC"/>
    <property type="match status" value="1"/>
</dbReference>